<feature type="signal peptide" evidence="1">
    <location>
        <begin position="1"/>
        <end position="26"/>
    </location>
</feature>
<protein>
    <recommendedName>
        <fullName evidence="2">Thioredoxin domain-containing protein</fullName>
    </recommendedName>
</protein>
<dbReference type="PROSITE" id="PS51352">
    <property type="entry name" value="THIOREDOXIN_2"/>
    <property type="match status" value="1"/>
</dbReference>
<dbReference type="InterPro" id="IPR013766">
    <property type="entry name" value="Thioredoxin_domain"/>
</dbReference>
<keyword evidence="4" id="KW-1185">Reference proteome</keyword>
<proteinExistence type="predicted"/>
<dbReference type="InterPro" id="IPR036249">
    <property type="entry name" value="Thioredoxin-like_sf"/>
</dbReference>
<feature type="domain" description="Thioredoxin" evidence="2">
    <location>
        <begin position="38"/>
        <end position="144"/>
    </location>
</feature>
<gene>
    <name evidence="3" type="ORF">KFL_005760070</name>
</gene>
<name>A0A1Y1IGZ3_KLENI</name>
<reference evidence="3 4" key="1">
    <citation type="journal article" date="2014" name="Nat. Commun.">
        <title>Klebsormidium flaccidum genome reveals primary factors for plant terrestrial adaptation.</title>
        <authorList>
            <person name="Hori K."/>
            <person name="Maruyama F."/>
            <person name="Fujisawa T."/>
            <person name="Togashi T."/>
            <person name="Yamamoto N."/>
            <person name="Seo M."/>
            <person name="Sato S."/>
            <person name="Yamada T."/>
            <person name="Mori H."/>
            <person name="Tajima N."/>
            <person name="Moriyama T."/>
            <person name="Ikeuchi M."/>
            <person name="Watanabe M."/>
            <person name="Wada H."/>
            <person name="Kobayashi K."/>
            <person name="Saito M."/>
            <person name="Masuda T."/>
            <person name="Sasaki-Sekimoto Y."/>
            <person name="Mashiguchi K."/>
            <person name="Awai K."/>
            <person name="Shimojima M."/>
            <person name="Masuda S."/>
            <person name="Iwai M."/>
            <person name="Nobusawa T."/>
            <person name="Narise T."/>
            <person name="Kondo S."/>
            <person name="Saito H."/>
            <person name="Sato R."/>
            <person name="Murakawa M."/>
            <person name="Ihara Y."/>
            <person name="Oshima-Yamada Y."/>
            <person name="Ohtaka K."/>
            <person name="Satoh M."/>
            <person name="Sonobe K."/>
            <person name="Ishii M."/>
            <person name="Ohtani R."/>
            <person name="Kanamori-Sato M."/>
            <person name="Honoki R."/>
            <person name="Miyazaki D."/>
            <person name="Mochizuki H."/>
            <person name="Umetsu J."/>
            <person name="Higashi K."/>
            <person name="Shibata D."/>
            <person name="Kamiya Y."/>
            <person name="Sato N."/>
            <person name="Nakamura Y."/>
            <person name="Tabata S."/>
            <person name="Ida S."/>
            <person name="Kurokawa K."/>
            <person name="Ohta H."/>
        </authorList>
    </citation>
    <scope>NUCLEOTIDE SEQUENCE [LARGE SCALE GENOMIC DNA]</scope>
    <source>
        <strain evidence="3 4">NIES-2285</strain>
    </source>
</reference>
<organism evidence="3 4">
    <name type="scientific">Klebsormidium nitens</name>
    <name type="common">Green alga</name>
    <name type="synonym">Ulothrix nitens</name>
    <dbReference type="NCBI Taxonomy" id="105231"/>
    <lineage>
        <taxon>Eukaryota</taxon>
        <taxon>Viridiplantae</taxon>
        <taxon>Streptophyta</taxon>
        <taxon>Klebsormidiophyceae</taxon>
        <taxon>Klebsormidiales</taxon>
        <taxon>Klebsormidiaceae</taxon>
        <taxon>Klebsormidium</taxon>
    </lineage>
</organism>
<evidence type="ECO:0000256" key="1">
    <source>
        <dbReference type="SAM" id="SignalP"/>
    </source>
</evidence>
<evidence type="ECO:0000313" key="4">
    <source>
        <dbReference type="Proteomes" id="UP000054558"/>
    </source>
</evidence>
<dbReference type="CDD" id="cd02961">
    <property type="entry name" value="PDI_a_family"/>
    <property type="match status" value="1"/>
</dbReference>
<dbReference type="AlphaFoldDB" id="A0A1Y1IGZ3"/>
<dbReference type="Proteomes" id="UP000054558">
    <property type="component" value="Unassembled WGS sequence"/>
</dbReference>
<dbReference type="STRING" id="105231.A0A1Y1IGZ3"/>
<sequence>MAAKRSFRLCSLVFLSLLCFSHSAGANVIDDDNTARLLELNDKTFEHDTQAASGQTTGVWFVLFGAPNCPACEAIEKAFRELAQDFEDNAILAKVDVTGNPVTAYRFDIQSTPILKLFRDRKMYSYTGGHSADQFREFLEGGYRAAPAESVPLEKGVVQQLREKLATAWAEYNKLNPLARLSGALLLLLVATSLIRFQQAGTDRVKKTSARVKQLHKAQQEKKGR</sequence>
<dbReference type="SUPFAM" id="SSF52833">
    <property type="entry name" value="Thioredoxin-like"/>
    <property type="match status" value="1"/>
</dbReference>
<dbReference type="PANTHER" id="PTHR19991">
    <property type="entry name" value="L 2 01289"/>
    <property type="match status" value="1"/>
</dbReference>
<dbReference type="OrthoDB" id="1928646at2759"/>
<keyword evidence="1" id="KW-0732">Signal</keyword>
<dbReference type="Gene3D" id="3.40.30.10">
    <property type="entry name" value="Glutaredoxin"/>
    <property type="match status" value="1"/>
</dbReference>
<dbReference type="OMA" id="WTAETIS"/>
<dbReference type="EMBL" id="DF237525">
    <property type="protein sequence ID" value="GAQ89913.1"/>
    <property type="molecule type" value="Genomic_DNA"/>
</dbReference>
<dbReference type="PANTHER" id="PTHR19991:SF2">
    <property type="entry name" value="GH08893P"/>
    <property type="match status" value="1"/>
</dbReference>
<evidence type="ECO:0000313" key="3">
    <source>
        <dbReference type="EMBL" id="GAQ89913.1"/>
    </source>
</evidence>
<dbReference type="Pfam" id="PF00085">
    <property type="entry name" value="Thioredoxin"/>
    <property type="match status" value="1"/>
</dbReference>
<evidence type="ECO:0000259" key="2">
    <source>
        <dbReference type="PROSITE" id="PS51352"/>
    </source>
</evidence>
<accession>A0A1Y1IGZ3</accession>
<feature type="chain" id="PRO_5013390563" description="Thioredoxin domain-containing protein" evidence="1">
    <location>
        <begin position="27"/>
        <end position="225"/>
    </location>
</feature>